<dbReference type="Proteomes" id="UP000278398">
    <property type="component" value="Unassembled WGS sequence"/>
</dbReference>
<feature type="compositionally biased region" description="Basic and acidic residues" evidence="1">
    <location>
        <begin position="28"/>
        <end position="40"/>
    </location>
</feature>
<feature type="region of interest" description="Disordered" evidence="1">
    <location>
        <begin position="28"/>
        <end position="58"/>
    </location>
</feature>
<dbReference type="OrthoDB" id="8353888at2"/>
<evidence type="ECO:0000256" key="1">
    <source>
        <dbReference type="SAM" id="MobiDB-lite"/>
    </source>
</evidence>
<organism evidence="2 3">
    <name type="scientific">Aquibium carbonis</name>
    <dbReference type="NCBI Taxonomy" id="2495581"/>
    <lineage>
        <taxon>Bacteria</taxon>
        <taxon>Pseudomonadati</taxon>
        <taxon>Pseudomonadota</taxon>
        <taxon>Alphaproteobacteria</taxon>
        <taxon>Hyphomicrobiales</taxon>
        <taxon>Phyllobacteriaceae</taxon>
        <taxon>Aquibium</taxon>
    </lineage>
</organism>
<evidence type="ECO:0000313" key="2">
    <source>
        <dbReference type="EMBL" id="RST87605.1"/>
    </source>
</evidence>
<comment type="caution">
    <text evidence="2">The sequence shown here is derived from an EMBL/GenBank/DDBJ whole genome shotgun (WGS) entry which is preliminary data.</text>
</comment>
<evidence type="ECO:0000313" key="3">
    <source>
        <dbReference type="Proteomes" id="UP000278398"/>
    </source>
</evidence>
<dbReference type="AlphaFoldDB" id="A0A429Z1L6"/>
<sequence length="713" mass="79379">MNDMPSNRKTNYRLRKVSAFDAQQEIRLRVKRDRQEEQRARLATPPEKRRAPRGKPGPYSIGFVVGKEMRYTSVKRCLPGYGHDFCIRLASSLQRGLNDKPYLTARSWVTIINGFLVAASEASEGSSMKTLHEQLTSSDPAGTHPGVLEAAIEEVAASIDSPDGPVRRRDFKGLSDVLELLSVDGIVPAVVRQKLKATAKPWHGARTKSLAELGPDTVRLSAVKVESHVRAMCDLNVKRMAALRSCAVRELQDCHRQFRWGQEAMARPDLADIPQIRELANMQLKAGTQQVYLDMRERLFPKSDPDRALASLLRYIRDELGGVIHYPTMPAAIKGLVIEFGGPPYLVPLLEGTPKALNATHVIVLIDTEMSVDPVYRLAADPFVGKAQRGKQEITTVTGLKMRARGEFTDGDLLEETGVIRISRADGESVSGTEAIRIWKELSEPIRQRARKQGNHNAAEHLFIAPSSFGNSGPVAACSQSIHGWFNAFLQRNKEDPDIGGLKITRRMIRATGVQIKEARGERRHALAVTQHKGDGRVFMGYTDAPYLRSALLAQIREFTALFEAILVNPTPAVAERLRTDLPTLEERRSRAVATGLGTMCEDPFSGVAPGSEEGQACDVFEWCPRCPVRSFRPLQKSMEDLYLMNARLREAEQRMLVNNPARWERVWLPWLAMTEAFIGKLKQGMYAPGWRRACLAAEIRVASGETPAVVIQ</sequence>
<dbReference type="RefSeq" id="WP_126698263.1">
    <property type="nucleotide sequence ID" value="NZ_RWKW01000014.1"/>
</dbReference>
<gene>
    <name evidence="2" type="ORF">EJC49_04450</name>
</gene>
<keyword evidence="3" id="KW-1185">Reference proteome</keyword>
<protein>
    <submittedName>
        <fullName evidence="2">Uncharacterized protein</fullName>
    </submittedName>
</protein>
<accession>A0A429Z1L6</accession>
<reference evidence="2 3" key="1">
    <citation type="submission" date="2018-12" db="EMBL/GenBank/DDBJ databases">
        <title>Mesorhizobium carbonis sp. nov., isolated from coal mine water.</title>
        <authorList>
            <person name="Xin W."/>
            <person name="Xu Z."/>
            <person name="Xiang F."/>
            <person name="Zhang J."/>
            <person name="Xi L."/>
            <person name="Liu J."/>
        </authorList>
    </citation>
    <scope>NUCLEOTIDE SEQUENCE [LARGE SCALE GENOMIC DNA]</scope>
    <source>
        <strain evidence="2 3">B2.3</strain>
    </source>
</reference>
<name>A0A429Z1L6_9HYPH</name>
<proteinExistence type="predicted"/>
<dbReference type="EMBL" id="RWKW01000014">
    <property type="protein sequence ID" value="RST87605.1"/>
    <property type="molecule type" value="Genomic_DNA"/>
</dbReference>